<sequence>MQTIYDTSQTNKTRGSVKEIHFGNQNESQVHTFEFVELESGQSWVAGLD</sequence>
<dbReference type="EMBL" id="CAJVPP010000163">
    <property type="protein sequence ID" value="CAG8449777.1"/>
    <property type="molecule type" value="Genomic_DNA"/>
</dbReference>
<name>A0A9N8VFT5_FUNMO</name>
<comment type="caution">
    <text evidence="1">The sequence shown here is derived from an EMBL/GenBank/DDBJ whole genome shotgun (WGS) entry which is preliminary data.</text>
</comment>
<evidence type="ECO:0000313" key="1">
    <source>
        <dbReference type="EMBL" id="CAG8449777.1"/>
    </source>
</evidence>
<keyword evidence="2" id="KW-1185">Reference proteome</keyword>
<dbReference type="Proteomes" id="UP000789375">
    <property type="component" value="Unassembled WGS sequence"/>
</dbReference>
<accession>A0A9N8VFT5</accession>
<organism evidence="1 2">
    <name type="scientific">Funneliformis mosseae</name>
    <name type="common">Endomycorrhizal fungus</name>
    <name type="synonym">Glomus mosseae</name>
    <dbReference type="NCBI Taxonomy" id="27381"/>
    <lineage>
        <taxon>Eukaryota</taxon>
        <taxon>Fungi</taxon>
        <taxon>Fungi incertae sedis</taxon>
        <taxon>Mucoromycota</taxon>
        <taxon>Glomeromycotina</taxon>
        <taxon>Glomeromycetes</taxon>
        <taxon>Glomerales</taxon>
        <taxon>Glomeraceae</taxon>
        <taxon>Funneliformis</taxon>
    </lineage>
</organism>
<proteinExistence type="predicted"/>
<gene>
    <name evidence="1" type="ORF">FMOSSE_LOCUS1431</name>
</gene>
<protein>
    <submittedName>
        <fullName evidence="1">11718_t:CDS:1</fullName>
    </submittedName>
</protein>
<dbReference type="AlphaFoldDB" id="A0A9N8VFT5"/>
<evidence type="ECO:0000313" key="2">
    <source>
        <dbReference type="Proteomes" id="UP000789375"/>
    </source>
</evidence>
<reference evidence="1" key="1">
    <citation type="submission" date="2021-06" db="EMBL/GenBank/DDBJ databases">
        <authorList>
            <person name="Kallberg Y."/>
            <person name="Tangrot J."/>
            <person name="Rosling A."/>
        </authorList>
    </citation>
    <scope>NUCLEOTIDE SEQUENCE</scope>
    <source>
        <strain evidence="1">87-6 pot B 2015</strain>
    </source>
</reference>